<protein>
    <submittedName>
        <fullName evidence="1">4607_t:CDS:1</fullName>
    </submittedName>
</protein>
<proteinExistence type="predicted"/>
<accession>A0A9N9EI68</accession>
<keyword evidence="2" id="KW-1185">Reference proteome</keyword>
<reference evidence="1" key="1">
    <citation type="submission" date="2021-06" db="EMBL/GenBank/DDBJ databases">
        <authorList>
            <person name="Kallberg Y."/>
            <person name="Tangrot J."/>
            <person name="Rosling A."/>
        </authorList>
    </citation>
    <scope>NUCLEOTIDE SEQUENCE</scope>
    <source>
        <strain evidence="1">BR232B</strain>
    </source>
</reference>
<dbReference type="AlphaFoldDB" id="A0A9N9EI68"/>
<gene>
    <name evidence="1" type="ORF">PBRASI_LOCUS11790</name>
</gene>
<evidence type="ECO:0000313" key="1">
    <source>
        <dbReference type="EMBL" id="CAG8680716.1"/>
    </source>
</evidence>
<comment type="caution">
    <text evidence="1">The sequence shown here is derived from an EMBL/GenBank/DDBJ whole genome shotgun (WGS) entry which is preliminary data.</text>
</comment>
<sequence>MIIVGGGGREDDIAFYRKDLKISMREGIGEDPNVQEVYDVQMVHMKDANRRRPICLI</sequence>
<dbReference type="Proteomes" id="UP000789739">
    <property type="component" value="Unassembled WGS sequence"/>
</dbReference>
<evidence type="ECO:0000313" key="2">
    <source>
        <dbReference type="Proteomes" id="UP000789739"/>
    </source>
</evidence>
<organism evidence="1 2">
    <name type="scientific">Paraglomus brasilianum</name>
    <dbReference type="NCBI Taxonomy" id="144538"/>
    <lineage>
        <taxon>Eukaryota</taxon>
        <taxon>Fungi</taxon>
        <taxon>Fungi incertae sedis</taxon>
        <taxon>Mucoromycota</taxon>
        <taxon>Glomeromycotina</taxon>
        <taxon>Glomeromycetes</taxon>
        <taxon>Paraglomerales</taxon>
        <taxon>Paraglomeraceae</taxon>
        <taxon>Paraglomus</taxon>
    </lineage>
</organism>
<name>A0A9N9EI68_9GLOM</name>
<dbReference type="EMBL" id="CAJVPI010006915">
    <property type="protein sequence ID" value="CAG8680716.1"/>
    <property type="molecule type" value="Genomic_DNA"/>
</dbReference>